<reference evidence="1" key="1">
    <citation type="submission" date="2019-08" db="EMBL/GenBank/DDBJ databases">
        <authorList>
            <person name="Kucharzyk K."/>
            <person name="Murdoch R.W."/>
            <person name="Higgins S."/>
            <person name="Loffler F."/>
        </authorList>
    </citation>
    <scope>NUCLEOTIDE SEQUENCE</scope>
</reference>
<dbReference type="SUPFAM" id="SSF53850">
    <property type="entry name" value="Periplasmic binding protein-like II"/>
    <property type="match status" value="1"/>
</dbReference>
<sequence>MPPCPERTALYEKMTEHLAENCPWIFESQPVAFILTHQWMQNYRPHDFGFGRWKYLSVDSVLREKARKDFTPLSMNDLRK</sequence>
<evidence type="ECO:0000313" key="1">
    <source>
        <dbReference type="EMBL" id="MPN05266.1"/>
    </source>
</evidence>
<gene>
    <name evidence="1" type="ORF">SDC9_152516</name>
</gene>
<accession>A0A645EV10</accession>
<comment type="caution">
    <text evidence="1">The sequence shown here is derived from an EMBL/GenBank/DDBJ whole genome shotgun (WGS) entry which is preliminary data.</text>
</comment>
<dbReference type="AlphaFoldDB" id="A0A645EV10"/>
<proteinExistence type="predicted"/>
<organism evidence="1">
    <name type="scientific">bioreactor metagenome</name>
    <dbReference type="NCBI Taxonomy" id="1076179"/>
    <lineage>
        <taxon>unclassified sequences</taxon>
        <taxon>metagenomes</taxon>
        <taxon>ecological metagenomes</taxon>
    </lineage>
</organism>
<name>A0A645EV10_9ZZZZ</name>
<dbReference type="EMBL" id="VSSQ01051179">
    <property type="protein sequence ID" value="MPN05266.1"/>
    <property type="molecule type" value="Genomic_DNA"/>
</dbReference>
<protein>
    <submittedName>
        <fullName evidence="1">Uncharacterized protein</fullName>
    </submittedName>
</protein>